<sequence length="231" mass="25920">MTYYKIETRNLNKRFKKETILKDINLKVYPNEVYGLLGINGAGKSTLMKIICGILPQTSGDIYLDGSPLTRKELTNIGSLIESPPTYNHLSAQDNLKVVALNENIDFNEISKVLELVNLNVEPQKKVKNFSLGMKQRLGIAMALIKKPKLLVLDEPSNGLDPYGIQELRELLKSLTNLNTSVIISSHILSEIQQLADHVGIIHNGKLEYQEENKTDENLEDVFFNITKGGK</sequence>
<dbReference type="InterPro" id="IPR022501">
    <property type="entry name" value="ABC_Gallidermin_ATP-bd"/>
</dbReference>
<dbReference type="Gene3D" id="3.40.50.300">
    <property type="entry name" value="P-loop containing nucleotide triphosphate hydrolases"/>
    <property type="match status" value="1"/>
</dbReference>
<dbReference type="PROSITE" id="PS50893">
    <property type="entry name" value="ABC_TRANSPORTER_2"/>
    <property type="match status" value="1"/>
</dbReference>
<evidence type="ECO:0000259" key="5">
    <source>
        <dbReference type="PROSITE" id="PS50893"/>
    </source>
</evidence>
<name>Q54002_STAEP</name>
<dbReference type="NCBIfam" id="TIGR03740">
    <property type="entry name" value="galliderm_ABC"/>
    <property type="match status" value="1"/>
</dbReference>
<dbReference type="PANTHER" id="PTHR43335:SF4">
    <property type="entry name" value="ABC TRANSPORTER, ATP-BINDING PROTEIN"/>
    <property type="match status" value="1"/>
</dbReference>
<keyword evidence="2" id="KW-0813">Transport</keyword>
<keyword evidence="3" id="KW-0547">Nucleotide-binding</keyword>
<protein>
    <submittedName>
        <fullName evidence="6">Putative ABC transporter subunit</fullName>
    </submittedName>
</protein>
<dbReference type="Pfam" id="PF00005">
    <property type="entry name" value="ABC_tran"/>
    <property type="match status" value="1"/>
</dbReference>
<dbReference type="GO" id="GO:0005524">
    <property type="term" value="F:ATP binding"/>
    <property type="evidence" value="ECO:0007669"/>
    <property type="project" value="UniProtKB-KW"/>
</dbReference>
<geneLocation type="plasmid" evidence="6">
    <name>pTue32</name>
</geneLocation>
<dbReference type="GO" id="GO:0016887">
    <property type="term" value="F:ATP hydrolysis activity"/>
    <property type="evidence" value="ECO:0007669"/>
    <property type="project" value="InterPro"/>
</dbReference>
<dbReference type="RefSeq" id="WP_032488965.1">
    <property type="nucleotide sequence ID" value="NZ_CZRO020000152.1"/>
</dbReference>
<evidence type="ECO:0000256" key="1">
    <source>
        <dbReference type="ARBA" id="ARBA00005417"/>
    </source>
</evidence>
<evidence type="ECO:0000256" key="4">
    <source>
        <dbReference type="ARBA" id="ARBA00022840"/>
    </source>
</evidence>
<dbReference type="InterPro" id="IPR017871">
    <property type="entry name" value="ABC_transporter-like_CS"/>
</dbReference>
<dbReference type="EMBL" id="U77778">
    <property type="protein sequence ID" value="AAB61163.1"/>
    <property type="molecule type" value="Genomic_DNA"/>
</dbReference>
<feature type="domain" description="ABC transporter" evidence="5">
    <location>
        <begin position="6"/>
        <end position="229"/>
    </location>
</feature>
<keyword evidence="4" id="KW-0067">ATP-binding</keyword>
<accession>Q54002</accession>
<proteinExistence type="inferred from homology"/>
<gene>
    <name evidence="6" type="primary">epiF</name>
</gene>
<comment type="similarity">
    <text evidence="1">Belongs to the ABC transporter superfamily.</text>
</comment>
<organism evidence="6">
    <name type="scientific">Staphylococcus epidermidis</name>
    <dbReference type="NCBI Taxonomy" id="1282"/>
    <lineage>
        <taxon>Bacteria</taxon>
        <taxon>Bacillati</taxon>
        <taxon>Bacillota</taxon>
        <taxon>Bacilli</taxon>
        <taxon>Bacillales</taxon>
        <taxon>Staphylococcaceae</taxon>
        <taxon>Staphylococcus</taxon>
    </lineage>
</organism>
<dbReference type="AlphaFoldDB" id="Q54002"/>
<dbReference type="PROSITE" id="PS00211">
    <property type="entry name" value="ABC_TRANSPORTER_1"/>
    <property type="match status" value="1"/>
</dbReference>
<dbReference type="InterPro" id="IPR003593">
    <property type="entry name" value="AAA+_ATPase"/>
</dbReference>
<dbReference type="SUPFAM" id="SSF52540">
    <property type="entry name" value="P-loop containing nucleoside triphosphate hydrolases"/>
    <property type="match status" value="1"/>
</dbReference>
<dbReference type="InterPro" id="IPR027417">
    <property type="entry name" value="P-loop_NTPase"/>
</dbReference>
<dbReference type="PANTHER" id="PTHR43335">
    <property type="entry name" value="ABC TRANSPORTER, ATP-BINDING PROTEIN"/>
    <property type="match status" value="1"/>
</dbReference>
<evidence type="ECO:0000256" key="3">
    <source>
        <dbReference type="ARBA" id="ARBA00022741"/>
    </source>
</evidence>
<evidence type="ECO:0000256" key="2">
    <source>
        <dbReference type="ARBA" id="ARBA00022448"/>
    </source>
</evidence>
<dbReference type="SMART" id="SM00382">
    <property type="entry name" value="AAA"/>
    <property type="match status" value="1"/>
</dbReference>
<evidence type="ECO:0000313" key="6">
    <source>
        <dbReference type="EMBL" id="AAB61163.1"/>
    </source>
</evidence>
<dbReference type="InterPro" id="IPR003439">
    <property type="entry name" value="ABC_transporter-like_ATP-bd"/>
</dbReference>
<reference evidence="6" key="1">
    <citation type="journal article" date="1996" name="J. Bacteriol.">
        <title>Analysis of the Staphylococcus epidermidis genes epiF, -E, and -G involved in epidermin immunity.</title>
        <authorList>
            <person name="Peschel A."/>
            <person name="Gotz F."/>
        </authorList>
    </citation>
    <scope>NUCLEOTIDE SEQUENCE</scope>
    <source>
        <strain evidence="6">Tue3298</strain>
        <plasmid evidence="6">pTue32</plasmid>
    </source>
</reference>
<keyword evidence="6" id="KW-0614">Plasmid</keyword>